<accession>A0A9P6SV20</accession>
<dbReference type="AlphaFoldDB" id="A0A9P6SV20"/>
<reference evidence="1" key="1">
    <citation type="journal article" date="2020" name="Fungal Divers.">
        <title>Resolving the Mortierellaceae phylogeny through synthesis of multi-gene phylogenetics and phylogenomics.</title>
        <authorList>
            <person name="Vandepol N."/>
            <person name="Liber J."/>
            <person name="Desiro A."/>
            <person name="Na H."/>
            <person name="Kennedy M."/>
            <person name="Barry K."/>
            <person name="Grigoriev I.V."/>
            <person name="Miller A.N."/>
            <person name="O'Donnell K."/>
            <person name="Stajich J.E."/>
            <person name="Bonito G."/>
        </authorList>
    </citation>
    <scope>NUCLEOTIDE SEQUENCE</scope>
    <source>
        <strain evidence="1">NRRL 2769</strain>
    </source>
</reference>
<gene>
    <name evidence="1" type="ORF">BGZ80_005214</name>
</gene>
<proteinExistence type="predicted"/>
<sequence length="300" mass="34031">MSPTLRRHISQRTLEVISKTFSALHWPMVDVSKDRGYLRQWQDIFEDESDPDIIVQKLLAAGSGSQSNQKLWLYLMNAAQRLTRKIQPRKYPEVAGMASYILPLQEVFMHSPMDSVILTCPNTMTKAGTHRKELLEEKHGKRPDMLISVINSNTETVLEVGCGEVKGCRQEKHEAAIARDLVRVGLFLKDMADHTEDMLGITNSVHLGFQVIGQAGTYYLMAKCGTMYIMSQACTTMIPDCLDEMDRIFSDYKSWRQIEAAIKRGYEPILVAMTNGQTSIRKPHFPTTTSPELKNIKGKY</sequence>
<dbReference type="Proteomes" id="UP000703661">
    <property type="component" value="Unassembled WGS sequence"/>
</dbReference>
<comment type="caution">
    <text evidence="1">The sequence shown here is derived from an EMBL/GenBank/DDBJ whole genome shotgun (WGS) entry which is preliminary data.</text>
</comment>
<evidence type="ECO:0000313" key="1">
    <source>
        <dbReference type="EMBL" id="KAG0006578.1"/>
    </source>
</evidence>
<protein>
    <submittedName>
        <fullName evidence="1">Uncharacterized protein</fullName>
    </submittedName>
</protein>
<organism evidence="1 2">
    <name type="scientific">Entomortierella chlamydospora</name>
    <dbReference type="NCBI Taxonomy" id="101097"/>
    <lineage>
        <taxon>Eukaryota</taxon>
        <taxon>Fungi</taxon>
        <taxon>Fungi incertae sedis</taxon>
        <taxon>Mucoromycota</taxon>
        <taxon>Mortierellomycotina</taxon>
        <taxon>Mortierellomycetes</taxon>
        <taxon>Mortierellales</taxon>
        <taxon>Mortierellaceae</taxon>
        <taxon>Entomortierella</taxon>
    </lineage>
</organism>
<name>A0A9P6SV20_9FUNG</name>
<dbReference type="EMBL" id="JAAAID010002588">
    <property type="protein sequence ID" value="KAG0006578.1"/>
    <property type="molecule type" value="Genomic_DNA"/>
</dbReference>
<evidence type="ECO:0000313" key="2">
    <source>
        <dbReference type="Proteomes" id="UP000703661"/>
    </source>
</evidence>
<keyword evidence="2" id="KW-1185">Reference proteome</keyword>